<evidence type="ECO:0000313" key="1">
    <source>
        <dbReference type="EMBL" id="JAD68228.1"/>
    </source>
</evidence>
<name>A0A0A9C195_ARUDO</name>
<protein>
    <submittedName>
        <fullName evidence="1">Uncharacterized protein</fullName>
    </submittedName>
</protein>
<reference evidence="1" key="1">
    <citation type="submission" date="2014-09" db="EMBL/GenBank/DDBJ databases">
        <authorList>
            <person name="Magalhaes I.L.F."/>
            <person name="Oliveira U."/>
            <person name="Santos F.R."/>
            <person name="Vidigal T.H.D.A."/>
            <person name="Brescovit A.D."/>
            <person name="Santos A.J."/>
        </authorList>
    </citation>
    <scope>NUCLEOTIDE SEQUENCE</scope>
    <source>
        <tissue evidence="1">Shoot tissue taken approximately 20 cm above the soil surface</tissue>
    </source>
</reference>
<dbReference type="AlphaFoldDB" id="A0A0A9C195"/>
<reference evidence="1" key="2">
    <citation type="journal article" date="2015" name="Data Brief">
        <title>Shoot transcriptome of the giant reed, Arundo donax.</title>
        <authorList>
            <person name="Barrero R.A."/>
            <person name="Guerrero F.D."/>
            <person name="Moolhuijzen P."/>
            <person name="Goolsby J.A."/>
            <person name="Tidwell J."/>
            <person name="Bellgard S.E."/>
            <person name="Bellgard M.I."/>
        </authorList>
    </citation>
    <scope>NUCLEOTIDE SEQUENCE</scope>
    <source>
        <tissue evidence="1">Shoot tissue taken approximately 20 cm above the soil surface</tissue>
    </source>
</reference>
<organism evidence="1">
    <name type="scientific">Arundo donax</name>
    <name type="common">Giant reed</name>
    <name type="synonym">Donax arundinaceus</name>
    <dbReference type="NCBI Taxonomy" id="35708"/>
    <lineage>
        <taxon>Eukaryota</taxon>
        <taxon>Viridiplantae</taxon>
        <taxon>Streptophyta</taxon>
        <taxon>Embryophyta</taxon>
        <taxon>Tracheophyta</taxon>
        <taxon>Spermatophyta</taxon>
        <taxon>Magnoliopsida</taxon>
        <taxon>Liliopsida</taxon>
        <taxon>Poales</taxon>
        <taxon>Poaceae</taxon>
        <taxon>PACMAD clade</taxon>
        <taxon>Arundinoideae</taxon>
        <taxon>Arundineae</taxon>
        <taxon>Arundo</taxon>
    </lineage>
</organism>
<accession>A0A0A9C195</accession>
<sequence length="61" mass="6800">MCRETPQGGLVRQRKIWHVFPPKPRAISPIHGSNARMKFILRGPRLTLVGILPRILGSASS</sequence>
<dbReference type="EMBL" id="GBRH01229667">
    <property type="protein sequence ID" value="JAD68228.1"/>
    <property type="molecule type" value="Transcribed_RNA"/>
</dbReference>
<proteinExistence type="predicted"/>